<dbReference type="EMBL" id="VIIS01001186">
    <property type="protein sequence ID" value="KAF0301182.1"/>
    <property type="molecule type" value="Genomic_DNA"/>
</dbReference>
<dbReference type="InterPro" id="IPR020635">
    <property type="entry name" value="Tyr_kinase_cat_dom"/>
</dbReference>
<keyword evidence="1" id="KW-0472">Membrane</keyword>
<dbReference type="Gene3D" id="3.30.200.20">
    <property type="entry name" value="Phosphorylase Kinase, domain 1"/>
    <property type="match status" value="1"/>
</dbReference>
<dbReference type="InterPro" id="IPR008266">
    <property type="entry name" value="Tyr_kinase_AS"/>
</dbReference>
<dbReference type="GO" id="GO:0007169">
    <property type="term" value="P:cell surface receptor protein tyrosine kinase signaling pathway"/>
    <property type="evidence" value="ECO:0007669"/>
    <property type="project" value="TreeGrafter"/>
</dbReference>
<feature type="domain" description="Protein kinase" evidence="2">
    <location>
        <begin position="122"/>
        <end position="415"/>
    </location>
</feature>
<dbReference type="InterPro" id="IPR000719">
    <property type="entry name" value="Prot_kinase_dom"/>
</dbReference>
<dbReference type="GO" id="GO:0005886">
    <property type="term" value="C:plasma membrane"/>
    <property type="evidence" value="ECO:0007669"/>
    <property type="project" value="TreeGrafter"/>
</dbReference>
<dbReference type="Pfam" id="PF07714">
    <property type="entry name" value="PK_Tyr_Ser-Thr"/>
    <property type="match status" value="1"/>
</dbReference>
<comment type="caution">
    <text evidence="3">The sequence shown here is derived from an EMBL/GenBank/DDBJ whole genome shotgun (WGS) entry which is preliminary data.</text>
</comment>
<keyword evidence="3" id="KW-0808">Transferase</keyword>
<dbReference type="PANTHER" id="PTHR24416:SF481">
    <property type="entry name" value="TIE-LIKE RECEPTOR TYROSINE KINASE"/>
    <property type="match status" value="1"/>
</dbReference>
<dbReference type="GO" id="GO:0004714">
    <property type="term" value="F:transmembrane receptor protein tyrosine kinase activity"/>
    <property type="evidence" value="ECO:0007669"/>
    <property type="project" value="TreeGrafter"/>
</dbReference>
<dbReference type="GO" id="GO:0043235">
    <property type="term" value="C:receptor complex"/>
    <property type="evidence" value="ECO:0007669"/>
    <property type="project" value="TreeGrafter"/>
</dbReference>
<dbReference type="InterPro" id="IPR001245">
    <property type="entry name" value="Ser-Thr/Tyr_kinase_cat_dom"/>
</dbReference>
<dbReference type="CDD" id="cd00192">
    <property type="entry name" value="PTKc"/>
    <property type="match status" value="1"/>
</dbReference>
<dbReference type="Gene3D" id="1.10.510.10">
    <property type="entry name" value="Transferase(Phosphotransferase) domain 1"/>
    <property type="match status" value="1"/>
</dbReference>
<dbReference type="GO" id="GO:0005524">
    <property type="term" value="F:ATP binding"/>
    <property type="evidence" value="ECO:0007669"/>
    <property type="project" value="InterPro"/>
</dbReference>
<dbReference type="SMART" id="SM00219">
    <property type="entry name" value="TyrKc"/>
    <property type="match status" value="1"/>
</dbReference>
<feature type="transmembrane region" description="Helical" evidence="1">
    <location>
        <begin position="68"/>
        <end position="87"/>
    </location>
</feature>
<sequence>MYRQSYGERILKIVPEQDAPLFSVNDQSTQPDEHGDNFPLREVPLEEVVLHEVLVEEVSEEDPQTGPLYLVSLLFVLPVVAVAAWYLKRYHLDMTSSTWQQLVPERLKSMLAPDSPHLTPPEPSIVSDNISAFLPTVQAPDTISRRRKWEYPRHKLRMQSIVGEGHFGQDLLRELRIMMDLGTHDNVVTLLGCCTEEEPTLVIMEYVRFGKLLTFLRENRGRHHYLRPPAPAETGVTSHDVTSHSLTSHDLMAMTSRDLTLFASQVAAGMAYIAEQGIVHRDLAARNVLVDHNKVCKVSDFGMSRRVCEIEAEVFESRHRGALPIRWMSPESLYHNTFNQRTDSWSFGILLWEIITLGSTPYPGLSAREVMRSVREGYRLERPDHCHPQLYQLATSCWSADPGWRPAFTEIHTQLMALLQDDSQGYVDLDRFQEEIYGTLNKSSDEKV</sequence>
<proteinExistence type="predicted"/>
<dbReference type="PROSITE" id="PS00109">
    <property type="entry name" value="PROTEIN_KINASE_TYR"/>
    <property type="match status" value="1"/>
</dbReference>
<keyword evidence="4" id="KW-1185">Reference proteome</keyword>
<dbReference type="PROSITE" id="PS50011">
    <property type="entry name" value="PROTEIN_KINASE_DOM"/>
    <property type="match status" value="1"/>
</dbReference>
<dbReference type="PRINTS" id="PR00109">
    <property type="entry name" value="TYRKINASE"/>
</dbReference>
<keyword evidence="1" id="KW-1133">Transmembrane helix</keyword>
<dbReference type="OrthoDB" id="3256376at2759"/>
<dbReference type="FunFam" id="1.10.510.10:FF:000689">
    <property type="entry name" value="Tyrosine kinase"/>
    <property type="match status" value="1"/>
</dbReference>
<evidence type="ECO:0000256" key="1">
    <source>
        <dbReference type="SAM" id="Phobius"/>
    </source>
</evidence>
<keyword evidence="3" id="KW-0675">Receptor</keyword>
<dbReference type="Proteomes" id="UP000440578">
    <property type="component" value="Unassembled WGS sequence"/>
</dbReference>
<organism evidence="3 4">
    <name type="scientific">Amphibalanus amphitrite</name>
    <name type="common">Striped barnacle</name>
    <name type="synonym">Balanus amphitrite</name>
    <dbReference type="NCBI Taxonomy" id="1232801"/>
    <lineage>
        <taxon>Eukaryota</taxon>
        <taxon>Metazoa</taxon>
        <taxon>Ecdysozoa</taxon>
        <taxon>Arthropoda</taxon>
        <taxon>Crustacea</taxon>
        <taxon>Multicrustacea</taxon>
        <taxon>Cirripedia</taxon>
        <taxon>Thoracica</taxon>
        <taxon>Thoracicalcarea</taxon>
        <taxon>Balanomorpha</taxon>
        <taxon>Balanoidea</taxon>
        <taxon>Balanidae</taxon>
        <taxon>Amphibalaninae</taxon>
        <taxon>Amphibalanus</taxon>
    </lineage>
</organism>
<evidence type="ECO:0000259" key="2">
    <source>
        <dbReference type="PROSITE" id="PS50011"/>
    </source>
</evidence>
<dbReference type="InterPro" id="IPR011009">
    <property type="entry name" value="Kinase-like_dom_sf"/>
</dbReference>
<gene>
    <name evidence="3" type="primary">Cad96Ca_2</name>
    <name evidence="3" type="ORF">FJT64_026457</name>
</gene>
<keyword evidence="3" id="KW-0418">Kinase</keyword>
<dbReference type="SUPFAM" id="SSF56112">
    <property type="entry name" value="Protein kinase-like (PK-like)"/>
    <property type="match status" value="1"/>
</dbReference>
<keyword evidence="1" id="KW-0812">Transmembrane</keyword>
<dbReference type="InterPro" id="IPR050122">
    <property type="entry name" value="RTK"/>
</dbReference>
<evidence type="ECO:0000313" key="4">
    <source>
        <dbReference type="Proteomes" id="UP000440578"/>
    </source>
</evidence>
<reference evidence="3 4" key="1">
    <citation type="submission" date="2019-07" db="EMBL/GenBank/DDBJ databases">
        <title>Draft genome assembly of a fouling barnacle, Amphibalanus amphitrite (Darwin, 1854): The first reference genome for Thecostraca.</title>
        <authorList>
            <person name="Kim W."/>
        </authorList>
    </citation>
    <scope>NUCLEOTIDE SEQUENCE [LARGE SCALE GENOMIC DNA]</scope>
    <source>
        <strain evidence="3">SNU_AA5</strain>
        <tissue evidence="3">Soma without cirri and trophi</tissue>
    </source>
</reference>
<dbReference type="AlphaFoldDB" id="A0A6A4WE69"/>
<dbReference type="PANTHER" id="PTHR24416">
    <property type="entry name" value="TYROSINE-PROTEIN KINASE RECEPTOR"/>
    <property type="match status" value="1"/>
</dbReference>
<evidence type="ECO:0000313" key="3">
    <source>
        <dbReference type="EMBL" id="KAF0301182.1"/>
    </source>
</evidence>
<accession>A0A6A4WE69</accession>
<name>A0A6A4WE69_AMPAM</name>
<protein>
    <submittedName>
        <fullName evidence="3">Tyrosine kinase receptor Cad96Ca</fullName>
    </submittedName>
</protein>